<dbReference type="AlphaFoldDB" id="A0A420WXF9"/>
<evidence type="ECO:0000259" key="2">
    <source>
        <dbReference type="Pfam" id="PF00582"/>
    </source>
</evidence>
<keyword evidence="4" id="KW-1185">Reference proteome</keyword>
<accession>A0A420WXF9</accession>
<comment type="similarity">
    <text evidence="1">Belongs to the universal stress protein A family.</text>
</comment>
<feature type="domain" description="UspA" evidence="2">
    <location>
        <begin position="167"/>
        <end position="283"/>
    </location>
</feature>
<organism evidence="3 4">
    <name type="scientific">Kushneria sinocarnis</name>
    <dbReference type="NCBI Taxonomy" id="595502"/>
    <lineage>
        <taxon>Bacteria</taxon>
        <taxon>Pseudomonadati</taxon>
        <taxon>Pseudomonadota</taxon>
        <taxon>Gammaproteobacteria</taxon>
        <taxon>Oceanospirillales</taxon>
        <taxon>Halomonadaceae</taxon>
        <taxon>Kushneria</taxon>
    </lineage>
</organism>
<protein>
    <submittedName>
        <fullName evidence="3">Nucleotide-binding universal stress UspA family protein</fullName>
    </submittedName>
</protein>
<dbReference type="EMBL" id="RBIN01000004">
    <property type="protein sequence ID" value="RKR04352.1"/>
    <property type="molecule type" value="Genomic_DNA"/>
</dbReference>
<feature type="domain" description="UspA" evidence="2">
    <location>
        <begin position="3"/>
        <end position="159"/>
    </location>
</feature>
<comment type="caution">
    <text evidence="3">The sequence shown here is derived from an EMBL/GenBank/DDBJ whole genome shotgun (WGS) entry which is preliminary data.</text>
</comment>
<dbReference type="Pfam" id="PF00582">
    <property type="entry name" value="Usp"/>
    <property type="match status" value="2"/>
</dbReference>
<dbReference type="InterPro" id="IPR006016">
    <property type="entry name" value="UspA"/>
</dbReference>
<name>A0A420WXF9_9GAMM</name>
<gene>
    <name evidence="3" type="ORF">C7446_1557</name>
</gene>
<dbReference type="PANTHER" id="PTHR46268">
    <property type="entry name" value="STRESS RESPONSE PROTEIN NHAX"/>
    <property type="match status" value="1"/>
</dbReference>
<proteinExistence type="inferred from homology"/>
<dbReference type="SUPFAM" id="SSF52402">
    <property type="entry name" value="Adenine nucleotide alpha hydrolases-like"/>
    <property type="match status" value="2"/>
</dbReference>
<evidence type="ECO:0000313" key="4">
    <source>
        <dbReference type="Proteomes" id="UP000281975"/>
    </source>
</evidence>
<dbReference type="PANTHER" id="PTHR46268:SF6">
    <property type="entry name" value="UNIVERSAL STRESS PROTEIN UP12"/>
    <property type="match status" value="1"/>
</dbReference>
<evidence type="ECO:0000256" key="1">
    <source>
        <dbReference type="ARBA" id="ARBA00008791"/>
    </source>
</evidence>
<dbReference type="RefSeq" id="WP_170150025.1">
    <property type="nucleotide sequence ID" value="NZ_RBIN01000004.1"/>
</dbReference>
<sequence>MTASIIACFDDDAHADSAVGDHAAWAARRLGAPLCLLHVLEHAGSGAQGDLSGQIGLGAREQLLDDLTEEDARQARRAREQGRAMLQALSERLSSRVDEISTLQRHGEVESTLAELCRDNMLLVVGRCGRRHALGEDRRPLGEHLESLAHTVTSPLMIAPDEYHEPQRVLIAFDGSARALRQVEWLIECGWLKGLECHVVQVGESASANTPETAVERLSAAGLSGRAVTLEGEARQQLPSYAREQQIDFTVMRAYGHSSLRRWLSGSTTHHLLEHMPGALLLLRSRG</sequence>
<evidence type="ECO:0000313" key="3">
    <source>
        <dbReference type="EMBL" id="RKR04352.1"/>
    </source>
</evidence>
<dbReference type="Proteomes" id="UP000281975">
    <property type="component" value="Unassembled WGS sequence"/>
</dbReference>
<dbReference type="CDD" id="cd00293">
    <property type="entry name" value="USP-like"/>
    <property type="match status" value="2"/>
</dbReference>
<reference evidence="3 4" key="1">
    <citation type="submission" date="2018-10" db="EMBL/GenBank/DDBJ databases">
        <title>Genomic Encyclopedia of Type Strains, Phase IV (KMG-IV): sequencing the most valuable type-strain genomes for metagenomic binning, comparative biology and taxonomic classification.</title>
        <authorList>
            <person name="Goeker M."/>
        </authorList>
    </citation>
    <scope>NUCLEOTIDE SEQUENCE [LARGE SCALE GENOMIC DNA]</scope>
    <source>
        <strain evidence="3 4">DSM 23229</strain>
    </source>
</reference>
<dbReference type="Gene3D" id="3.40.50.12370">
    <property type="match status" value="1"/>
</dbReference>